<feature type="transmembrane region" description="Helical" evidence="1">
    <location>
        <begin position="12"/>
        <end position="29"/>
    </location>
</feature>
<sequence>MDNKSRKNLNFIGKFIAISGAMLGILHIIPINGIIQLSSLGVGLILIIASHINNNDV</sequence>
<dbReference type="RefSeq" id="WP_172540043.1">
    <property type="nucleotide sequence ID" value="NZ_UFTA01000002.1"/>
</dbReference>
<protein>
    <submittedName>
        <fullName evidence="2">Uncharacterized protein</fullName>
    </submittedName>
</protein>
<keyword evidence="1" id="KW-1133">Transmembrane helix</keyword>
<feature type="transmembrane region" description="Helical" evidence="1">
    <location>
        <begin position="35"/>
        <end position="52"/>
    </location>
</feature>
<evidence type="ECO:0000313" key="3">
    <source>
        <dbReference type="Proteomes" id="UP000255124"/>
    </source>
</evidence>
<organism evidence="2 3">
    <name type="scientific">Anaerococcus octavius</name>
    <dbReference type="NCBI Taxonomy" id="54007"/>
    <lineage>
        <taxon>Bacteria</taxon>
        <taxon>Bacillati</taxon>
        <taxon>Bacillota</taxon>
        <taxon>Tissierellia</taxon>
        <taxon>Tissierellales</taxon>
        <taxon>Peptoniphilaceae</taxon>
        <taxon>Anaerococcus</taxon>
    </lineage>
</organism>
<keyword evidence="1" id="KW-0812">Transmembrane</keyword>
<keyword evidence="1" id="KW-0472">Membrane</keyword>
<accession>A0A380WT16</accession>
<dbReference type="AlphaFoldDB" id="A0A380WT16"/>
<proteinExistence type="predicted"/>
<reference evidence="2 3" key="1">
    <citation type="submission" date="2018-06" db="EMBL/GenBank/DDBJ databases">
        <authorList>
            <consortium name="Pathogen Informatics"/>
            <person name="Doyle S."/>
        </authorList>
    </citation>
    <scope>NUCLEOTIDE SEQUENCE [LARGE SCALE GENOMIC DNA]</scope>
    <source>
        <strain evidence="2 3">NCTC9810</strain>
    </source>
</reference>
<evidence type="ECO:0000256" key="1">
    <source>
        <dbReference type="SAM" id="Phobius"/>
    </source>
</evidence>
<gene>
    <name evidence="2" type="ORF">NCTC9810_00337</name>
</gene>
<name>A0A380WT16_9FIRM</name>
<dbReference type="Proteomes" id="UP000255124">
    <property type="component" value="Unassembled WGS sequence"/>
</dbReference>
<evidence type="ECO:0000313" key="2">
    <source>
        <dbReference type="EMBL" id="SUU92019.1"/>
    </source>
</evidence>
<dbReference type="EMBL" id="UFTA01000002">
    <property type="protein sequence ID" value="SUU92019.1"/>
    <property type="molecule type" value="Genomic_DNA"/>
</dbReference>